<dbReference type="Proteomes" id="UP001180754">
    <property type="component" value="Unassembled WGS sequence"/>
</dbReference>
<reference evidence="1" key="1">
    <citation type="submission" date="2024-05" db="EMBL/GenBank/DDBJ databases">
        <title>30 novel species of actinomycetes from the DSMZ collection.</title>
        <authorList>
            <person name="Nouioui I."/>
        </authorList>
    </citation>
    <scope>NUCLEOTIDE SEQUENCE</scope>
    <source>
        <strain evidence="1">DSM 41529</strain>
    </source>
</reference>
<gene>
    <name evidence="1" type="ORF">RND15_18440</name>
</gene>
<dbReference type="SUPFAM" id="SSF46689">
    <property type="entry name" value="Homeodomain-like"/>
    <property type="match status" value="1"/>
</dbReference>
<comment type="caution">
    <text evidence="1">The sequence shown here is derived from an EMBL/GenBank/DDBJ whole genome shotgun (WGS) entry which is preliminary data.</text>
</comment>
<dbReference type="InterPro" id="IPR009057">
    <property type="entry name" value="Homeodomain-like_sf"/>
</dbReference>
<proteinExistence type="predicted"/>
<keyword evidence="2" id="KW-1185">Reference proteome</keyword>
<accession>A0ABU2XFF4</accession>
<dbReference type="Gene3D" id="1.10.10.10">
    <property type="entry name" value="Winged helix-like DNA-binding domain superfamily/Winged helix DNA-binding domain"/>
    <property type="match status" value="1"/>
</dbReference>
<dbReference type="Pfam" id="PF13384">
    <property type="entry name" value="HTH_23"/>
    <property type="match status" value="1"/>
</dbReference>
<name>A0ABU2XFF4_9ACTN</name>
<organism evidence="1 2">
    <name type="scientific">Streptomyces lonegramiae</name>
    <dbReference type="NCBI Taxonomy" id="3075524"/>
    <lineage>
        <taxon>Bacteria</taxon>
        <taxon>Bacillati</taxon>
        <taxon>Actinomycetota</taxon>
        <taxon>Actinomycetes</taxon>
        <taxon>Kitasatosporales</taxon>
        <taxon>Streptomycetaceae</taxon>
        <taxon>Streptomyces</taxon>
    </lineage>
</organism>
<evidence type="ECO:0000313" key="2">
    <source>
        <dbReference type="Proteomes" id="UP001180754"/>
    </source>
</evidence>
<dbReference type="RefSeq" id="WP_311725125.1">
    <property type="nucleotide sequence ID" value="NZ_JAVRFD010000008.1"/>
</dbReference>
<sequence>MYVASALVRMTSAPSGLVQRARILLLAADGAPNTEIAERLGSSRPTVLKWRVR</sequence>
<evidence type="ECO:0000313" key="1">
    <source>
        <dbReference type="EMBL" id="MDT0544670.1"/>
    </source>
</evidence>
<protein>
    <submittedName>
        <fullName evidence="1">Helix-turn-helix domain-containing protein</fullName>
    </submittedName>
</protein>
<dbReference type="InterPro" id="IPR036388">
    <property type="entry name" value="WH-like_DNA-bd_sf"/>
</dbReference>
<dbReference type="EMBL" id="JAVRFD010000008">
    <property type="protein sequence ID" value="MDT0544670.1"/>
    <property type="molecule type" value="Genomic_DNA"/>
</dbReference>